<accession>A0A329MIW3</accession>
<sequence>MDQRQFAAGSGRASYRAARESDVVRAGEGERANDRERKLIRRNLLIGEPVRMDVIVVIFRHILAAIAIVPFITFFGVWFICFGYTRDKKRSTRISMDVTSVLLLGTLSIMVTNVFGSSILYWFVILLFLLAAAWIGREQNRKYGQVHVVKLLKILSRLGFFLLSALYFLLLLIGIGRYMTMT</sequence>
<comment type="caution">
    <text evidence="2">The sequence shown here is derived from an EMBL/GenBank/DDBJ whole genome shotgun (WGS) entry which is preliminary data.</text>
</comment>
<reference evidence="2 3" key="1">
    <citation type="journal article" date="2009" name="Int. J. Syst. Evol. Microbiol.">
        <title>Paenibacillus contaminans sp. nov., isolated from a contaminated laboratory plate.</title>
        <authorList>
            <person name="Chou J.H."/>
            <person name="Lee J.H."/>
            <person name="Lin M.C."/>
            <person name="Chang P.S."/>
            <person name="Arun A.B."/>
            <person name="Young C.C."/>
            <person name="Chen W.M."/>
        </authorList>
    </citation>
    <scope>NUCLEOTIDE SEQUENCE [LARGE SCALE GENOMIC DNA]</scope>
    <source>
        <strain evidence="2 3">CKOBP-6</strain>
    </source>
</reference>
<dbReference type="EMBL" id="QMFB01000010">
    <property type="protein sequence ID" value="RAV19779.1"/>
    <property type="molecule type" value="Genomic_DNA"/>
</dbReference>
<name>A0A329MIW3_9BACL</name>
<keyword evidence="1" id="KW-0472">Membrane</keyword>
<keyword evidence="3" id="KW-1185">Reference proteome</keyword>
<evidence type="ECO:0000313" key="2">
    <source>
        <dbReference type="EMBL" id="RAV19779.1"/>
    </source>
</evidence>
<dbReference type="AlphaFoldDB" id="A0A329MIW3"/>
<dbReference type="InterPro" id="IPR024515">
    <property type="entry name" value="DUF3397"/>
</dbReference>
<dbReference type="Pfam" id="PF11877">
    <property type="entry name" value="DUF3397"/>
    <property type="match status" value="1"/>
</dbReference>
<organism evidence="2 3">
    <name type="scientific">Paenibacillus contaminans</name>
    <dbReference type="NCBI Taxonomy" id="450362"/>
    <lineage>
        <taxon>Bacteria</taxon>
        <taxon>Bacillati</taxon>
        <taxon>Bacillota</taxon>
        <taxon>Bacilli</taxon>
        <taxon>Bacillales</taxon>
        <taxon>Paenibacillaceae</taxon>
        <taxon>Paenibacillus</taxon>
    </lineage>
</organism>
<keyword evidence="1" id="KW-1133">Transmembrane helix</keyword>
<protein>
    <submittedName>
        <fullName evidence="2">DUF3397 domain-containing protein</fullName>
    </submittedName>
</protein>
<feature type="transmembrane region" description="Helical" evidence="1">
    <location>
        <begin position="158"/>
        <end position="179"/>
    </location>
</feature>
<proteinExistence type="predicted"/>
<gene>
    <name evidence="2" type="ORF">DQG23_17695</name>
</gene>
<keyword evidence="1" id="KW-0812">Transmembrane</keyword>
<feature type="transmembrane region" description="Helical" evidence="1">
    <location>
        <begin position="58"/>
        <end position="82"/>
    </location>
</feature>
<evidence type="ECO:0000313" key="3">
    <source>
        <dbReference type="Proteomes" id="UP000250369"/>
    </source>
</evidence>
<evidence type="ECO:0000256" key="1">
    <source>
        <dbReference type="SAM" id="Phobius"/>
    </source>
</evidence>
<feature type="transmembrane region" description="Helical" evidence="1">
    <location>
        <begin position="94"/>
        <end position="113"/>
    </location>
</feature>
<dbReference type="Proteomes" id="UP000250369">
    <property type="component" value="Unassembled WGS sequence"/>
</dbReference>